<evidence type="ECO:0000313" key="4">
    <source>
        <dbReference type="Proteomes" id="UP000692954"/>
    </source>
</evidence>
<organism evidence="3 4">
    <name type="scientific">Paramecium sonneborni</name>
    <dbReference type="NCBI Taxonomy" id="65129"/>
    <lineage>
        <taxon>Eukaryota</taxon>
        <taxon>Sar</taxon>
        <taxon>Alveolata</taxon>
        <taxon>Ciliophora</taxon>
        <taxon>Intramacronucleata</taxon>
        <taxon>Oligohymenophorea</taxon>
        <taxon>Peniculida</taxon>
        <taxon>Parameciidae</taxon>
        <taxon>Paramecium</taxon>
    </lineage>
</organism>
<reference evidence="3" key="1">
    <citation type="submission" date="2021-01" db="EMBL/GenBank/DDBJ databases">
        <authorList>
            <consortium name="Genoscope - CEA"/>
            <person name="William W."/>
        </authorList>
    </citation>
    <scope>NUCLEOTIDE SEQUENCE</scope>
</reference>
<name>A0A8S1RRQ6_9CILI</name>
<protein>
    <recommendedName>
        <fullName evidence="5">Tetratricopeptide repeat protein</fullName>
    </recommendedName>
</protein>
<dbReference type="AlphaFoldDB" id="A0A8S1RRQ6"/>
<keyword evidence="4" id="KW-1185">Reference proteome</keyword>
<proteinExistence type="predicted"/>
<evidence type="ECO:0000313" key="3">
    <source>
        <dbReference type="EMBL" id="CAD8130496.1"/>
    </source>
</evidence>
<comment type="caution">
    <text evidence="3">The sequence shown here is derived from an EMBL/GenBank/DDBJ whole genome shotgun (WGS) entry which is preliminary data.</text>
</comment>
<sequence>MTQQLQSKSKDYLTFNSQISIIKKIYSKENSICIQQINYNRKTNNVIYLKQFIIIQLYNILRYNQEYCNRFNQIRVIKRLQKYTKQILQVKTKRLNKEGVALYNKYKLKQAIEHLDKSVAITAQNSNVWYNKGSALNNLNKYQEAIKQSNVMTIAINPKYEIALYNKGVALHNLKKYSYAISFYDQALSIKITPLTLKLKINKSYLIFS</sequence>
<dbReference type="InterPro" id="IPR019734">
    <property type="entry name" value="TPR_rpt"/>
</dbReference>
<gene>
    <name evidence="3" type="ORF">PSON_ATCC_30995.1.T2950009</name>
</gene>
<evidence type="ECO:0008006" key="5">
    <source>
        <dbReference type="Google" id="ProtNLM"/>
    </source>
</evidence>
<keyword evidence="1" id="KW-0677">Repeat</keyword>
<dbReference type="Pfam" id="PF13181">
    <property type="entry name" value="TPR_8"/>
    <property type="match status" value="2"/>
</dbReference>
<evidence type="ECO:0000256" key="1">
    <source>
        <dbReference type="ARBA" id="ARBA00022737"/>
    </source>
</evidence>
<accession>A0A8S1RRQ6</accession>
<dbReference type="InterPro" id="IPR051685">
    <property type="entry name" value="Ycf3/AcsC/BcsC/TPR_MFPF"/>
</dbReference>
<dbReference type="Proteomes" id="UP000692954">
    <property type="component" value="Unassembled WGS sequence"/>
</dbReference>
<dbReference type="SMART" id="SM00028">
    <property type="entry name" value="TPR"/>
    <property type="match status" value="3"/>
</dbReference>
<dbReference type="PANTHER" id="PTHR44943:SF4">
    <property type="entry name" value="TPR REPEAT-CONTAINING PROTEIN MJ0798"/>
    <property type="match status" value="1"/>
</dbReference>
<keyword evidence="2" id="KW-0802">TPR repeat</keyword>
<evidence type="ECO:0000256" key="2">
    <source>
        <dbReference type="ARBA" id="ARBA00022803"/>
    </source>
</evidence>
<dbReference type="EMBL" id="CAJJDN010000295">
    <property type="protein sequence ID" value="CAD8130496.1"/>
    <property type="molecule type" value="Genomic_DNA"/>
</dbReference>
<dbReference type="PANTHER" id="PTHR44943">
    <property type="entry name" value="CELLULOSE SYNTHASE OPERON PROTEIN C"/>
    <property type="match status" value="1"/>
</dbReference>